<reference evidence="4 5" key="1">
    <citation type="submission" date="2020-04" db="EMBL/GenBank/DDBJ databases">
        <authorList>
            <person name="Hitch T.C.A."/>
            <person name="Wylensek D."/>
            <person name="Clavel T."/>
        </authorList>
    </citation>
    <scope>NUCLEOTIDE SEQUENCE [LARGE SCALE GENOMIC DNA]</scope>
    <source>
        <strain evidence="4 5">WCA-380-WT-3C</strain>
    </source>
</reference>
<feature type="transmembrane region" description="Helical" evidence="1">
    <location>
        <begin position="6"/>
        <end position="25"/>
    </location>
</feature>
<dbReference type="NCBIfam" id="TIGR04518">
    <property type="entry name" value="ECF_S_folT_fam"/>
    <property type="match status" value="1"/>
</dbReference>
<dbReference type="Gene3D" id="1.10.1760.20">
    <property type="match status" value="1"/>
</dbReference>
<dbReference type="GO" id="GO:0022857">
    <property type="term" value="F:transmembrane transporter activity"/>
    <property type="evidence" value="ECO:0007669"/>
    <property type="project" value="InterPro"/>
</dbReference>
<dbReference type="EMBL" id="JAXOGL010000005">
    <property type="protein sequence ID" value="MDZ5597485.1"/>
    <property type="molecule type" value="Genomic_DNA"/>
</dbReference>
<feature type="transmembrane region" description="Helical" evidence="1">
    <location>
        <begin position="143"/>
        <end position="161"/>
    </location>
</feature>
<evidence type="ECO:0000313" key="3">
    <source>
        <dbReference type="EMBL" id="MDZ5597485.1"/>
    </source>
</evidence>
<evidence type="ECO:0000313" key="2">
    <source>
        <dbReference type="EMBL" id="MDT2796267.1"/>
    </source>
</evidence>
<accession>A0A0H2QE48</accession>
<name>A0A0H2QE48_9ENTE</name>
<dbReference type="AlphaFoldDB" id="A0A0H2QE48"/>
<dbReference type="EMBL" id="JABAFV010000006">
    <property type="protein sequence ID" value="NME49649.1"/>
    <property type="molecule type" value="Genomic_DNA"/>
</dbReference>
<dbReference type="RefSeq" id="WP_047242823.1">
    <property type="nucleotide sequence ID" value="NZ_AP035890.1"/>
</dbReference>
<organism evidence="4 5">
    <name type="scientific">Enterococcus cecorum</name>
    <dbReference type="NCBI Taxonomy" id="44008"/>
    <lineage>
        <taxon>Bacteria</taxon>
        <taxon>Bacillati</taxon>
        <taxon>Bacillota</taxon>
        <taxon>Bacilli</taxon>
        <taxon>Lactobacillales</taxon>
        <taxon>Enterococcaceae</taxon>
        <taxon>Enterococcus</taxon>
    </lineage>
</organism>
<reference evidence="3" key="3">
    <citation type="submission" date="2023-12" db="EMBL/GenBank/DDBJ databases">
        <title>Molecular genomic analyses of Enterococcus cecorum from sepsis oubreaks in broilers.</title>
        <authorList>
            <person name="Rhoads D."/>
            <person name="Alrubaye A."/>
        </authorList>
    </citation>
    <scope>NUCLEOTIDE SEQUENCE</scope>
    <source>
        <strain evidence="3">1755</strain>
    </source>
</reference>
<sequence>MKNNKISVQSMALLALLVAIQIVLSRQFAIETQLVKFSFAFVATFLMGLFLGPWWAGIGGVLSDVIGMTLLAKSPFFIGFTFSAFLGGVVYGLYFYNKEVTLKRCIACVLTNAVLFTLILTPLWLSIMYNIPLNSWAIWSVRLIKLAITIPLHVATLYIVGKALPIEQLKRKLA</sequence>
<proteinExistence type="predicted"/>
<dbReference type="Proteomes" id="UP000588071">
    <property type="component" value="Unassembled WGS sequence"/>
</dbReference>
<evidence type="ECO:0000313" key="4">
    <source>
        <dbReference type="EMBL" id="NME49649.1"/>
    </source>
</evidence>
<evidence type="ECO:0000256" key="1">
    <source>
        <dbReference type="SAM" id="Phobius"/>
    </source>
</evidence>
<evidence type="ECO:0000313" key="5">
    <source>
        <dbReference type="Proteomes" id="UP000588071"/>
    </source>
</evidence>
<dbReference type="InterPro" id="IPR024529">
    <property type="entry name" value="ECF_trnsprt_substrate-spec"/>
</dbReference>
<dbReference type="Proteomes" id="UP001290582">
    <property type="component" value="Unassembled WGS sequence"/>
</dbReference>
<dbReference type="InterPro" id="IPR030949">
    <property type="entry name" value="ECF_S_folate_fam"/>
</dbReference>
<feature type="transmembrane region" description="Helical" evidence="1">
    <location>
        <begin position="76"/>
        <end position="96"/>
    </location>
</feature>
<dbReference type="Proteomes" id="UP001255696">
    <property type="component" value="Unassembled WGS sequence"/>
</dbReference>
<feature type="transmembrane region" description="Helical" evidence="1">
    <location>
        <begin position="37"/>
        <end position="56"/>
    </location>
</feature>
<keyword evidence="1" id="KW-0472">Membrane</keyword>
<keyword evidence="1" id="KW-1133">Transmembrane helix</keyword>
<protein>
    <submittedName>
        <fullName evidence="4">Folate family ECF transporter S component</fullName>
    </submittedName>
</protein>
<keyword evidence="1" id="KW-0812">Transmembrane</keyword>
<gene>
    <name evidence="4" type="ORF">HF857_05205</name>
    <name evidence="2" type="ORF">P7H47_03125</name>
    <name evidence="3" type="ORF">U1294_04485</name>
</gene>
<reference evidence="2" key="2">
    <citation type="submission" date="2023-03" db="EMBL/GenBank/DDBJ databases">
        <authorList>
            <person name="Shen W."/>
            <person name="Cai J."/>
        </authorList>
    </citation>
    <scope>NUCLEOTIDE SEQUENCE</scope>
    <source>
        <strain evidence="2">B245-2</strain>
    </source>
</reference>
<dbReference type="EMBL" id="JARQBI010000005">
    <property type="protein sequence ID" value="MDT2796267.1"/>
    <property type="molecule type" value="Genomic_DNA"/>
</dbReference>
<feature type="transmembrane region" description="Helical" evidence="1">
    <location>
        <begin position="108"/>
        <end position="131"/>
    </location>
</feature>
<dbReference type="Pfam" id="PF12822">
    <property type="entry name" value="ECF_trnsprt"/>
    <property type="match status" value="1"/>
</dbReference>
<comment type="caution">
    <text evidence="4">The sequence shown here is derived from an EMBL/GenBank/DDBJ whole genome shotgun (WGS) entry which is preliminary data.</text>
</comment>